<gene>
    <name evidence="2" type="ORF">O181_076676</name>
</gene>
<organism evidence="2 3">
    <name type="scientific">Austropuccinia psidii MF-1</name>
    <dbReference type="NCBI Taxonomy" id="1389203"/>
    <lineage>
        <taxon>Eukaryota</taxon>
        <taxon>Fungi</taxon>
        <taxon>Dikarya</taxon>
        <taxon>Basidiomycota</taxon>
        <taxon>Pucciniomycotina</taxon>
        <taxon>Pucciniomycetes</taxon>
        <taxon>Pucciniales</taxon>
        <taxon>Sphaerophragmiaceae</taxon>
        <taxon>Austropuccinia</taxon>
    </lineage>
</organism>
<proteinExistence type="predicted"/>
<dbReference type="AlphaFoldDB" id="A0A9Q3FGP2"/>
<reference evidence="2" key="1">
    <citation type="submission" date="2021-03" db="EMBL/GenBank/DDBJ databases">
        <title>Draft genome sequence of rust myrtle Austropuccinia psidii MF-1, a brazilian biotype.</title>
        <authorList>
            <person name="Quecine M.C."/>
            <person name="Pachon D.M.R."/>
            <person name="Bonatelli M.L."/>
            <person name="Correr F.H."/>
            <person name="Franceschini L.M."/>
            <person name="Leite T.F."/>
            <person name="Margarido G.R.A."/>
            <person name="Almeida C.A."/>
            <person name="Ferrarezi J.A."/>
            <person name="Labate C.A."/>
        </authorList>
    </citation>
    <scope>NUCLEOTIDE SEQUENCE</scope>
    <source>
        <strain evidence="2">MF-1</strain>
    </source>
</reference>
<comment type="caution">
    <text evidence="2">The sequence shown here is derived from an EMBL/GenBank/DDBJ whole genome shotgun (WGS) entry which is preliminary data.</text>
</comment>
<evidence type="ECO:0000313" key="2">
    <source>
        <dbReference type="EMBL" id="MBW0536961.1"/>
    </source>
</evidence>
<dbReference type="Proteomes" id="UP000765509">
    <property type="component" value="Unassembled WGS sequence"/>
</dbReference>
<evidence type="ECO:0000256" key="1">
    <source>
        <dbReference type="SAM" id="MobiDB-lite"/>
    </source>
</evidence>
<accession>A0A9Q3FGP2</accession>
<feature type="compositionally biased region" description="Polar residues" evidence="1">
    <location>
        <begin position="79"/>
        <end position="99"/>
    </location>
</feature>
<sequence length="112" mass="12594">MDNNRLNLVAHWAELGESCHKICLKEIPSKDLMVIPKGFNSTSQLRILDERETKIRQNQANIQVIEEWLKNIGPTLIPSGSQRVDKPNSSVASNHSGTAYQGPRVTILHNPR</sequence>
<keyword evidence="3" id="KW-1185">Reference proteome</keyword>
<feature type="region of interest" description="Disordered" evidence="1">
    <location>
        <begin position="79"/>
        <end position="112"/>
    </location>
</feature>
<name>A0A9Q3FGP2_9BASI</name>
<evidence type="ECO:0000313" key="3">
    <source>
        <dbReference type="Proteomes" id="UP000765509"/>
    </source>
</evidence>
<dbReference type="EMBL" id="AVOT02041603">
    <property type="protein sequence ID" value="MBW0536961.1"/>
    <property type="molecule type" value="Genomic_DNA"/>
</dbReference>
<protein>
    <submittedName>
        <fullName evidence="2">Uncharacterized protein</fullName>
    </submittedName>
</protein>